<protein>
    <submittedName>
        <fullName evidence="10">Uncharacterized protein</fullName>
    </submittedName>
</protein>
<dbReference type="InterPro" id="IPR000742">
    <property type="entry name" value="EGF"/>
</dbReference>
<dbReference type="PANTHER" id="PTHR19325:SF575">
    <property type="entry name" value="LOCOMOTION-RELATED PROTEIN HIKARU GENKI"/>
    <property type="match status" value="1"/>
</dbReference>
<comment type="caution">
    <text evidence="6">Lacks conserved residue(s) required for the propagation of feature annotation.</text>
</comment>
<dbReference type="Pfam" id="PF01822">
    <property type="entry name" value="WSC"/>
    <property type="match status" value="1"/>
</dbReference>
<dbReference type="PROSITE" id="PS50026">
    <property type="entry name" value="EGF_3"/>
    <property type="match status" value="4"/>
</dbReference>
<dbReference type="SUPFAM" id="SSF57535">
    <property type="entry name" value="Complement control module/SCR domain"/>
    <property type="match status" value="7"/>
</dbReference>
<evidence type="ECO:0000256" key="3">
    <source>
        <dbReference type="ARBA" id="ARBA00022737"/>
    </source>
</evidence>
<keyword evidence="5" id="KW-0325">Glycoprotein</keyword>
<feature type="domain" description="EGF-like" evidence="7">
    <location>
        <begin position="536"/>
        <end position="572"/>
    </location>
</feature>
<evidence type="ECO:0000256" key="4">
    <source>
        <dbReference type="ARBA" id="ARBA00023157"/>
    </source>
</evidence>
<feature type="domain" description="EGF-like" evidence="7">
    <location>
        <begin position="579"/>
        <end position="621"/>
    </location>
</feature>
<dbReference type="SUPFAM" id="SSF57196">
    <property type="entry name" value="EGF/Laminin"/>
    <property type="match status" value="3"/>
</dbReference>
<feature type="domain" description="Sushi" evidence="8">
    <location>
        <begin position="745"/>
        <end position="808"/>
    </location>
</feature>
<name>A0A7S0ZRF6_NOCSC</name>
<dbReference type="Pfam" id="PF12661">
    <property type="entry name" value="hEGF"/>
    <property type="match status" value="3"/>
</dbReference>
<feature type="domain" description="Sushi" evidence="8">
    <location>
        <begin position="1241"/>
        <end position="1304"/>
    </location>
</feature>
<dbReference type="InterPro" id="IPR000436">
    <property type="entry name" value="Sushi_SCR_CCP_dom"/>
</dbReference>
<dbReference type="PROSITE" id="PS50923">
    <property type="entry name" value="SUSHI"/>
    <property type="match status" value="6"/>
</dbReference>
<evidence type="ECO:0000259" key="9">
    <source>
        <dbReference type="PROSITE" id="PS51212"/>
    </source>
</evidence>
<feature type="domain" description="Sushi" evidence="8">
    <location>
        <begin position="1103"/>
        <end position="1168"/>
    </location>
</feature>
<evidence type="ECO:0000259" key="8">
    <source>
        <dbReference type="PROSITE" id="PS50923"/>
    </source>
</evidence>
<evidence type="ECO:0000256" key="2">
    <source>
        <dbReference type="ARBA" id="ARBA00022659"/>
    </source>
</evidence>
<sequence length="1552" mass="164561">MSNEVCYKSCSLHKSIYSALQRDHCVCFDSYSGSPADPALCNVKCPGNSSQFCGGDSWYTLHLMYLWVAPVEAICSGMPEPVANNMPKSTTVCLDYFNEIVPCISTCPSGQHLASHEPVCDPLLRKWVVRQRCFEVKCASVTHVPHAEVQSLCQEGKEQSGCDIKCIEGYTIASNTLKCQAVDNRTALGMWTGNVSCTPKSCGAPPQIGNTLHASVERHYLDLVTYTCESGYSLNGLRYGKKEFFLGCKSDGTYDVPHLTCQAINCTLEDTPTAKMIEFSGGSLPSGSPAVLGPNEWLKYQCGEGHTLSGIPGSSDLFTVTCLDGAHTMIHCKPVQCGAAPVSAHATTLAGSVAVFTYGNQVEYQCETGYNVESDRSKKSFVRTCKGDGSFDNDVKCMQTTCDNPPTVANASMTTGICAAGDALTYHCHQGYTVDGMVSGSKTFDLLCGENGFETPKNCTPVKCSVASLWVAGDGQVRARWNSSEEKLSSVRYSEPLEFRCLDGFSLDGSGNPLMLTGSGICDALGVWPIMGKCLPIDDCCGHTCGPNGHCVDAVNDYSCSCESGFQEEVVEGEKVCGGEPECGPSACGPHGVCVDGVNGKTCKCIDGYEAVIYGKDMMCEPIQCGTFSVEHGLVEPSKLMFGDVPVVTCLAGYSLKGGVKCGPGGKFEPINSLPQCSPRSCGDPPPASGSSHSPQGEVFFPGTAKYTCETGKSVGGLLISATSFTRMCMSDGSFSNSDQACLPISCGVPPLAYAASRPDVALFYGQTATYTCNPGYAMNPQDPSTTTTKTTCGEHGFVPHLPETCAPVVCKVSVVEHVAFAWESGGGLCSGPLDVSVADWVIFGHRITYTCRAGFTTTGEISGASSLTAVCRASGVLEVEGSGEFSPSTVCRRVKCGPPQAVVHADFHLVNDGHTAEYTCKAGYATHSGSTTFATECQPNGHFSPVSQCRNVNDCTAHNCGPHGECVDGVNEYSCDCEPGFEMTEASGEKVCGNINDCGGVSCGGFGTCVDQVGGYRCQCSSGYEQVTEGNDFTCAPKSCGDVMVANSRHTHPVPLSYPQTTTVQCVEGYSVDSSTSEDSAYFNVECSATGSLLGIQTCKPIQCAPLPPSLPYIISPQLSEGLVFGKPVSFNCVDGYSTDATLQNSSTSFTTSCSSSGTWTMSECRPIMCGCFPAPSNGTLSTAIAVFQEAVHVFCNDGYSLSQSSYIQTATYKCTSSGSYAIESAQGEQISDTPICHARSCGQPPQVLNATADRTSEVTFGESVTYTCDEGYTNGGVFGGNNFFSISCLSGASFSTVASCSKTTYSVQVAARDATKDDNSAGVSGVTFRWHGAVLSGTAHSSETGGVMLQGLPAGPITLVAEREGFVTTAEKIIYPEICSGIVYMVMSPVMGPKDWRIVLTWGAQPLDVDLHVYWGGEDNPYSHEVCWHRRSPGPGVEGDREGLDVDDTVSFGPETFTVSDWANCKVGSKACKLVVKVRNYSRSPQMTDVKVEIFNGDSLKRTFQMTDGKVLNPRNSQMVPAERDWWVTTLKVDGTMEPCVPSGTSCEII</sequence>
<dbReference type="Gene3D" id="2.10.25.10">
    <property type="entry name" value="Laminin"/>
    <property type="match status" value="3"/>
</dbReference>
<dbReference type="CDD" id="cd00033">
    <property type="entry name" value="CCP"/>
    <property type="match status" value="1"/>
</dbReference>
<proteinExistence type="predicted"/>
<feature type="domain" description="EGF-like" evidence="7">
    <location>
        <begin position="952"/>
        <end position="988"/>
    </location>
</feature>
<dbReference type="SMART" id="SM00179">
    <property type="entry name" value="EGF_CA"/>
    <property type="match status" value="4"/>
</dbReference>
<evidence type="ECO:0000256" key="1">
    <source>
        <dbReference type="ARBA" id="ARBA00022536"/>
    </source>
</evidence>
<feature type="domain" description="WSC" evidence="9">
    <location>
        <begin position="1"/>
        <end position="65"/>
    </location>
</feature>
<dbReference type="PROSITE" id="PS00010">
    <property type="entry name" value="ASX_HYDROXYL"/>
    <property type="match status" value="3"/>
</dbReference>
<dbReference type="PROSITE" id="PS01187">
    <property type="entry name" value="EGF_CA"/>
    <property type="match status" value="2"/>
</dbReference>
<reference evidence="10" key="1">
    <citation type="submission" date="2021-01" db="EMBL/GenBank/DDBJ databases">
        <authorList>
            <person name="Corre E."/>
            <person name="Pelletier E."/>
            <person name="Niang G."/>
            <person name="Scheremetjew M."/>
            <person name="Finn R."/>
            <person name="Kale V."/>
            <person name="Holt S."/>
            <person name="Cochrane G."/>
            <person name="Meng A."/>
            <person name="Brown T."/>
            <person name="Cohen L."/>
        </authorList>
    </citation>
    <scope>NUCLEOTIDE SEQUENCE</scope>
</reference>
<organism evidence="10">
    <name type="scientific">Noctiluca scintillans</name>
    <name type="common">Sea sparkle</name>
    <name type="synonym">Red tide dinoflagellate</name>
    <dbReference type="NCBI Taxonomy" id="2966"/>
    <lineage>
        <taxon>Eukaryota</taxon>
        <taxon>Sar</taxon>
        <taxon>Alveolata</taxon>
        <taxon>Dinophyceae</taxon>
        <taxon>Noctilucales</taxon>
        <taxon>Noctilucaceae</taxon>
        <taxon>Noctiluca</taxon>
    </lineage>
</organism>
<keyword evidence="3" id="KW-0677">Repeat</keyword>
<keyword evidence="2" id="KW-0768">Sushi</keyword>
<accession>A0A7S0ZRF6</accession>
<dbReference type="GO" id="GO:0005509">
    <property type="term" value="F:calcium ion binding"/>
    <property type="evidence" value="ECO:0007669"/>
    <property type="project" value="InterPro"/>
</dbReference>
<dbReference type="SMART" id="SM00181">
    <property type="entry name" value="EGF"/>
    <property type="match status" value="4"/>
</dbReference>
<dbReference type="InterPro" id="IPR035976">
    <property type="entry name" value="Sushi/SCR/CCP_sf"/>
</dbReference>
<dbReference type="InterPro" id="IPR013032">
    <property type="entry name" value="EGF-like_CS"/>
</dbReference>
<dbReference type="InterPro" id="IPR050350">
    <property type="entry name" value="Compl-Cell_Adhes-Reg"/>
</dbReference>
<keyword evidence="4" id="KW-1015">Disulfide bond</keyword>
<dbReference type="Pfam" id="PF00084">
    <property type="entry name" value="Sushi"/>
    <property type="match status" value="4"/>
</dbReference>
<dbReference type="CDD" id="cd00054">
    <property type="entry name" value="EGF_CA"/>
    <property type="match status" value="3"/>
</dbReference>
<dbReference type="InterPro" id="IPR001881">
    <property type="entry name" value="EGF-like_Ca-bd_dom"/>
</dbReference>
<dbReference type="SMART" id="SM00032">
    <property type="entry name" value="CCP"/>
    <property type="match status" value="13"/>
</dbReference>
<feature type="domain" description="EGF-like" evidence="7">
    <location>
        <begin position="995"/>
        <end position="1031"/>
    </location>
</feature>
<dbReference type="EMBL" id="HBFQ01006440">
    <property type="protein sequence ID" value="CAD8830218.1"/>
    <property type="molecule type" value="Transcribed_RNA"/>
</dbReference>
<evidence type="ECO:0000313" key="10">
    <source>
        <dbReference type="EMBL" id="CAD8830218.1"/>
    </source>
</evidence>
<dbReference type="InterPro" id="IPR018097">
    <property type="entry name" value="EGF_Ca-bd_CS"/>
</dbReference>
<dbReference type="Gene3D" id="2.10.70.10">
    <property type="entry name" value="Complement Module, domain 1"/>
    <property type="match status" value="8"/>
</dbReference>
<dbReference type="PANTHER" id="PTHR19325">
    <property type="entry name" value="COMPLEMENT COMPONENT-RELATED SUSHI DOMAIN-CONTAINING"/>
    <property type="match status" value="1"/>
</dbReference>
<dbReference type="InterPro" id="IPR000152">
    <property type="entry name" value="EGF-type_Asp/Asn_hydroxyl_site"/>
</dbReference>
<evidence type="ECO:0000256" key="6">
    <source>
        <dbReference type="PROSITE-ProRule" id="PRU00076"/>
    </source>
</evidence>
<evidence type="ECO:0000259" key="7">
    <source>
        <dbReference type="PROSITE" id="PS50026"/>
    </source>
</evidence>
<feature type="domain" description="Sushi" evidence="8">
    <location>
        <begin position="200"/>
        <end position="263"/>
    </location>
</feature>
<gene>
    <name evidence="10" type="ORF">NSCI0253_LOCUS4564</name>
</gene>
<keyword evidence="1 6" id="KW-0245">EGF-like domain</keyword>
<feature type="domain" description="Sushi" evidence="8">
    <location>
        <begin position="335"/>
        <end position="399"/>
    </location>
</feature>
<feature type="domain" description="Sushi" evidence="8">
    <location>
        <begin position="895"/>
        <end position="952"/>
    </location>
</feature>
<dbReference type="InterPro" id="IPR002889">
    <property type="entry name" value="WSC_carb-bd"/>
</dbReference>
<evidence type="ECO:0000256" key="5">
    <source>
        <dbReference type="ARBA" id="ARBA00023180"/>
    </source>
</evidence>
<dbReference type="PROSITE" id="PS51212">
    <property type="entry name" value="WSC"/>
    <property type="match status" value="1"/>
</dbReference>